<dbReference type="PANTHER" id="PTHR28106">
    <property type="entry name" value="MITOCHONDRIAL ATPASE COMPLEX SUBUNIT ATP10"/>
    <property type="match status" value="1"/>
</dbReference>
<evidence type="ECO:0000313" key="2">
    <source>
        <dbReference type="Proteomes" id="UP001586593"/>
    </source>
</evidence>
<reference evidence="1 2" key="1">
    <citation type="journal article" date="2024" name="Commun. Biol.">
        <title>Comparative genomic analysis of thermophilic fungi reveals convergent evolutionary adaptations and gene losses.</title>
        <authorList>
            <person name="Steindorff A.S."/>
            <person name="Aguilar-Pontes M.V."/>
            <person name="Robinson A.J."/>
            <person name="Andreopoulos B."/>
            <person name="LaButti K."/>
            <person name="Kuo A."/>
            <person name="Mondo S."/>
            <person name="Riley R."/>
            <person name="Otillar R."/>
            <person name="Haridas S."/>
            <person name="Lipzen A."/>
            <person name="Grimwood J."/>
            <person name="Schmutz J."/>
            <person name="Clum A."/>
            <person name="Reid I.D."/>
            <person name="Moisan M.C."/>
            <person name="Butler G."/>
            <person name="Nguyen T.T.M."/>
            <person name="Dewar K."/>
            <person name="Conant G."/>
            <person name="Drula E."/>
            <person name="Henrissat B."/>
            <person name="Hansel C."/>
            <person name="Singer S."/>
            <person name="Hutchinson M.I."/>
            <person name="de Vries R.P."/>
            <person name="Natvig D.O."/>
            <person name="Powell A.J."/>
            <person name="Tsang A."/>
            <person name="Grigoriev I.V."/>
        </authorList>
    </citation>
    <scope>NUCLEOTIDE SEQUENCE [LARGE SCALE GENOMIC DNA]</scope>
    <source>
        <strain evidence="1 2">ATCC 24622</strain>
    </source>
</reference>
<keyword evidence="2" id="KW-1185">Reference proteome</keyword>
<accession>A0ABR3Y360</accession>
<proteinExistence type="predicted"/>
<name>A0ABR3Y360_9PEZI</name>
<dbReference type="PANTHER" id="PTHR28106:SF1">
    <property type="entry name" value="MITOCHONDRIAL ATPASE COMPLEX SUBUNIT ATP10"/>
    <property type="match status" value="1"/>
</dbReference>
<organism evidence="1 2">
    <name type="scientific">Phialemonium thermophilum</name>
    <dbReference type="NCBI Taxonomy" id="223376"/>
    <lineage>
        <taxon>Eukaryota</taxon>
        <taxon>Fungi</taxon>
        <taxon>Dikarya</taxon>
        <taxon>Ascomycota</taxon>
        <taxon>Pezizomycotina</taxon>
        <taxon>Sordariomycetes</taxon>
        <taxon>Sordariomycetidae</taxon>
        <taxon>Cephalothecales</taxon>
        <taxon>Cephalothecaceae</taxon>
        <taxon>Phialemonium</taxon>
    </lineage>
</organism>
<evidence type="ECO:0008006" key="3">
    <source>
        <dbReference type="Google" id="ProtNLM"/>
    </source>
</evidence>
<evidence type="ECO:0000313" key="1">
    <source>
        <dbReference type="EMBL" id="KAL1882736.1"/>
    </source>
</evidence>
<comment type="caution">
    <text evidence="1">The sequence shown here is derived from an EMBL/GenBank/DDBJ whole genome shotgun (WGS) entry which is preliminary data.</text>
</comment>
<dbReference type="InterPro" id="IPR007849">
    <property type="entry name" value="ATP10"/>
</dbReference>
<sequence length="335" mass="38309">MSQRPRKMLRESRVVARTYILQQWRAFVTSPCHLASEHGRKNNPQTTATTNRTDDEINSLLKVPRSYGKRVAEFTPTILSRPIGLNNPPKPGENTGIDTRSLQQRRDDFVNYEKHLARREELKRKISKPYFRDWSNIKWHKGKSFLSPPRLFRAELSLYFPNLYGRTLVKTDKKPRDTTPVLIGRASVVAIFSGLWAENQVKTFISPEANPDLQAALNESGGRAQLVRINVEENAMKAWLIRLFAGSLRRQLGKPNWDKYFIVRKGISDEIRESIGLLNSKVGYVYLVDEHCRIRWAGSGPSEPEERAGLVKGVQRLVSEMAGQRSKTPPTMGQK</sequence>
<dbReference type="Pfam" id="PF05176">
    <property type="entry name" value="ATP-synt_10"/>
    <property type="match status" value="1"/>
</dbReference>
<dbReference type="EMBL" id="JAZHXJ010000013">
    <property type="protein sequence ID" value="KAL1882736.1"/>
    <property type="molecule type" value="Genomic_DNA"/>
</dbReference>
<protein>
    <recommendedName>
        <fullName evidence="3">Mitochondrial ATPase complex subunit ATP10</fullName>
    </recommendedName>
</protein>
<gene>
    <name evidence="1" type="ORF">VTK73DRAFT_1256</name>
</gene>
<dbReference type="Proteomes" id="UP001586593">
    <property type="component" value="Unassembled WGS sequence"/>
</dbReference>